<evidence type="ECO:0000313" key="2">
    <source>
        <dbReference type="Proteomes" id="UP001497480"/>
    </source>
</evidence>
<evidence type="ECO:0000313" key="1">
    <source>
        <dbReference type="EMBL" id="CAL0318560.1"/>
    </source>
</evidence>
<proteinExistence type="predicted"/>
<accession>A0AAV1XA09</accession>
<keyword evidence="2" id="KW-1185">Reference proteome</keyword>
<dbReference type="AlphaFoldDB" id="A0AAV1XA09"/>
<organism evidence="1 2">
    <name type="scientific">Lupinus luteus</name>
    <name type="common">European yellow lupine</name>
    <dbReference type="NCBI Taxonomy" id="3873"/>
    <lineage>
        <taxon>Eukaryota</taxon>
        <taxon>Viridiplantae</taxon>
        <taxon>Streptophyta</taxon>
        <taxon>Embryophyta</taxon>
        <taxon>Tracheophyta</taxon>
        <taxon>Spermatophyta</taxon>
        <taxon>Magnoliopsida</taxon>
        <taxon>eudicotyledons</taxon>
        <taxon>Gunneridae</taxon>
        <taxon>Pentapetalae</taxon>
        <taxon>rosids</taxon>
        <taxon>fabids</taxon>
        <taxon>Fabales</taxon>
        <taxon>Fabaceae</taxon>
        <taxon>Papilionoideae</taxon>
        <taxon>50 kb inversion clade</taxon>
        <taxon>genistoids sensu lato</taxon>
        <taxon>core genistoids</taxon>
        <taxon>Genisteae</taxon>
        <taxon>Lupinus</taxon>
    </lineage>
</organism>
<reference evidence="1 2" key="1">
    <citation type="submission" date="2024-03" db="EMBL/GenBank/DDBJ databases">
        <authorList>
            <person name="Martinez-Hernandez J."/>
        </authorList>
    </citation>
    <scope>NUCLEOTIDE SEQUENCE [LARGE SCALE GENOMIC DNA]</scope>
</reference>
<protein>
    <submittedName>
        <fullName evidence="1">Uncharacterized protein</fullName>
    </submittedName>
</protein>
<name>A0AAV1XA09_LUPLU</name>
<gene>
    <name evidence="1" type="ORF">LLUT_LOCUS19620</name>
</gene>
<dbReference type="EMBL" id="CAXHTB010000013">
    <property type="protein sequence ID" value="CAL0318560.1"/>
    <property type="molecule type" value="Genomic_DNA"/>
</dbReference>
<dbReference type="Proteomes" id="UP001497480">
    <property type="component" value="Unassembled WGS sequence"/>
</dbReference>
<comment type="caution">
    <text evidence="1">The sequence shown here is derived from an EMBL/GenBank/DDBJ whole genome shotgun (WGS) entry which is preliminary data.</text>
</comment>
<sequence>MNRNIGNLVRLETSIFVTPQDSCAWFIGLDVKHIDDRKICCGTPPGEKIIETATTPMRGHASHCDSGCLSHGRRHSSLFNCVQGRVCCFSRRQSRGSTDTATEIHPDAVTPRVCGTSKPRSPPISIFIRSKRLEYSISPCSNLVAPW</sequence>